<gene>
    <name evidence="1" type="ordered locus">SVI_2100</name>
</gene>
<evidence type="ECO:0000313" key="1">
    <source>
        <dbReference type="EMBL" id="BAJ02071.1"/>
    </source>
</evidence>
<dbReference type="KEGG" id="svo:SVI_2100"/>
<dbReference type="AlphaFoldDB" id="D4ZK72"/>
<dbReference type="EMBL" id="AP011177">
    <property type="protein sequence ID" value="BAJ02071.1"/>
    <property type="molecule type" value="Genomic_DNA"/>
</dbReference>
<sequence length="38" mass="4301">MTPDSLILGEVKLGINKLKKYAVKSHLLALKRRVIILQ</sequence>
<dbReference type="HOGENOM" id="CLU_3332944_0_0_6"/>
<name>D4ZK72_SHEVD</name>
<protein>
    <submittedName>
        <fullName evidence="1">Uncharacterized protein</fullName>
    </submittedName>
</protein>
<evidence type="ECO:0000313" key="2">
    <source>
        <dbReference type="Proteomes" id="UP000002350"/>
    </source>
</evidence>
<keyword evidence="2" id="KW-1185">Reference proteome</keyword>
<reference evidence="2" key="1">
    <citation type="journal article" date="2010" name="Mol. Biosyst.">
        <title>Complete genome sequence and comparative analysis of Shewanella violacea, a psychrophilic and piezophilic bacterium from deep sea floor sediments.</title>
        <authorList>
            <person name="Aono E."/>
            <person name="Baba T."/>
            <person name="Ara T."/>
            <person name="Nishi T."/>
            <person name="Nakamichi T."/>
            <person name="Inamoto E."/>
            <person name="Toyonaga H."/>
            <person name="Hasegawa M."/>
            <person name="Takai Y."/>
            <person name="Okumura Y."/>
            <person name="Baba M."/>
            <person name="Tomita M."/>
            <person name="Kato C."/>
            <person name="Oshima T."/>
            <person name="Nakasone K."/>
            <person name="Mori H."/>
        </authorList>
    </citation>
    <scope>NUCLEOTIDE SEQUENCE [LARGE SCALE GENOMIC DNA]</scope>
    <source>
        <strain evidence="2">JCM 10179 / CIP 106290 / LMG 19151 / DSS12</strain>
    </source>
</reference>
<dbReference type="Proteomes" id="UP000002350">
    <property type="component" value="Chromosome"/>
</dbReference>
<proteinExistence type="predicted"/>
<accession>D4ZK72</accession>
<organism evidence="1 2">
    <name type="scientific">Shewanella violacea (strain JCM 10179 / CIP 106290 / LMG 19151 / DSS12)</name>
    <dbReference type="NCBI Taxonomy" id="637905"/>
    <lineage>
        <taxon>Bacteria</taxon>
        <taxon>Pseudomonadati</taxon>
        <taxon>Pseudomonadota</taxon>
        <taxon>Gammaproteobacteria</taxon>
        <taxon>Alteromonadales</taxon>
        <taxon>Shewanellaceae</taxon>
        <taxon>Shewanella</taxon>
    </lineage>
</organism>